<dbReference type="PATRIC" id="fig|1073571.4.peg.206"/>
<dbReference type="Proteomes" id="UP000033163">
    <property type="component" value="Chromosome I"/>
</dbReference>
<evidence type="ECO:0000256" key="1">
    <source>
        <dbReference type="SAM" id="Coils"/>
    </source>
</evidence>
<name>A0A0E4CU40_9BACL</name>
<evidence type="ECO:0000313" key="2">
    <source>
        <dbReference type="EMBL" id="CQR51476.1"/>
    </source>
</evidence>
<reference evidence="3" key="1">
    <citation type="submission" date="2015-03" db="EMBL/GenBank/DDBJ databases">
        <authorList>
            <person name="Wibberg D."/>
        </authorList>
    </citation>
    <scope>NUCLEOTIDE SEQUENCE [LARGE SCALE GENOMIC DNA]</scope>
</reference>
<gene>
    <name evidence="2" type="ORF">PRIO_0222</name>
</gene>
<feature type="coiled-coil region" evidence="1">
    <location>
        <begin position="49"/>
        <end position="76"/>
    </location>
</feature>
<dbReference type="EMBL" id="LN831776">
    <property type="protein sequence ID" value="CQR51476.1"/>
    <property type="molecule type" value="Genomic_DNA"/>
</dbReference>
<keyword evidence="1" id="KW-0175">Coiled coil</keyword>
<dbReference type="AlphaFoldDB" id="A0A0E4CU40"/>
<dbReference type="RefSeq" id="WP_020425998.1">
    <property type="nucleotide sequence ID" value="NZ_AGBD01000057.1"/>
</dbReference>
<accession>A0A0E4CU40</accession>
<proteinExistence type="predicted"/>
<protein>
    <submittedName>
        <fullName evidence="2">Uncharacterized protein</fullName>
    </submittedName>
</protein>
<dbReference type="KEGG" id="pri:PRIO_0222"/>
<evidence type="ECO:0000313" key="3">
    <source>
        <dbReference type="Proteomes" id="UP000033163"/>
    </source>
</evidence>
<sequence length="77" mass="8541">MLYAVKGNTQLKIDEAERADYLKLGYDIAEVDGDKLATVETSPAKTVPYAEHKKALDEIEELKTQLADAKKSTKKEA</sequence>
<organism evidence="2 3">
    <name type="scientific">Paenibacillus riograndensis SBR5</name>
    <dbReference type="NCBI Taxonomy" id="1073571"/>
    <lineage>
        <taxon>Bacteria</taxon>
        <taxon>Bacillati</taxon>
        <taxon>Bacillota</taxon>
        <taxon>Bacilli</taxon>
        <taxon>Bacillales</taxon>
        <taxon>Paenibacillaceae</taxon>
        <taxon>Paenibacillus</taxon>
        <taxon>Paenibacillus sonchi group</taxon>
    </lineage>
</organism>
<dbReference type="HOGENOM" id="CLU_198305_0_0_9"/>